<evidence type="ECO:0000313" key="2">
    <source>
        <dbReference type="Proteomes" id="UP000711614"/>
    </source>
</evidence>
<name>A0ABS4YSE4_9MICC</name>
<keyword evidence="2" id="KW-1185">Reference proteome</keyword>
<proteinExistence type="predicted"/>
<dbReference type="InterPro" id="IPR019639">
    <property type="entry name" value="DUF2505"/>
</dbReference>
<dbReference type="Pfam" id="PF10698">
    <property type="entry name" value="DUF2505"/>
    <property type="match status" value="1"/>
</dbReference>
<evidence type="ECO:0008006" key="3">
    <source>
        <dbReference type="Google" id="ProtNLM"/>
    </source>
</evidence>
<gene>
    <name evidence="1" type="ORF">JOF48_000309</name>
</gene>
<dbReference type="EMBL" id="JAGIOI010000001">
    <property type="protein sequence ID" value="MBP2411510.1"/>
    <property type="molecule type" value="Genomic_DNA"/>
</dbReference>
<organism evidence="1 2">
    <name type="scientific">Arthrobacter stackebrandtii</name>
    <dbReference type="NCBI Taxonomy" id="272161"/>
    <lineage>
        <taxon>Bacteria</taxon>
        <taxon>Bacillati</taxon>
        <taxon>Actinomycetota</taxon>
        <taxon>Actinomycetes</taxon>
        <taxon>Micrococcales</taxon>
        <taxon>Micrococcaceae</taxon>
        <taxon>Arthrobacter</taxon>
    </lineage>
</organism>
<comment type="caution">
    <text evidence="1">The sequence shown here is derived from an EMBL/GenBank/DDBJ whole genome shotgun (WGS) entry which is preliminary data.</text>
</comment>
<protein>
    <recommendedName>
        <fullName evidence="3">DUF2505 domain-containing protein</fullName>
    </recommendedName>
</protein>
<sequence>MEEPMALAASTTLAASAQSVTDVFTNEEFIKHVSETVGGELKSFTISGPTSGAFTTTTVRTLPTTRMPDIAKKVLGDSLTVTQEESWSAPAADGSRTNTIKLTVAKAPVDVTAEQKLVVNGDSTVVELSGDVKSSVPFLGGKIASAAEPVIGRALNLQATLAQEWLASHS</sequence>
<reference evidence="1 2" key="1">
    <citation type="submission" date="2021-03" db="EMBL/GenBank/DDBJ databases">
        <title>Sequencing the genomes of 1000 actinobacteria strains.</title>
        <authorList>
            <person name="Klenk H.-P."/>
        </authorList>
    </citation>
    <scope>NUCLEOTIDE SEQUENCE [LARGE SCALE GENOMIC DNA]</scope>
    <source>
        <strain evidence="1 2">DSM 16005</strain>
    </source>
</reference>
<dbReference type="Proteomes" id="UP000711614">
    <property type="component" value="Unassembled WGS sequence"/>
</dbReference>
<accession>A0ABS4YSE4</accession>
<evidence type="ECO:0000313" key="1">
    <source>
        <dbReference type="EMBL" id="MBP2411510.1"/>
    </source>
</evidence>